<evidence type="ECO:0000313" key="2">
    <source>
        <dbReference type="Proteomes" id="UP000828390"/>
    </source>
</evidence>
<proteinExistence type="predicted"/>
<gene>
    <name evidence="1" type="ORF">DPMN_105222</name>
</gene>
<dbReference type="AlphaFoldDB" id="A0A9D4K259"/>
<reference evidence="1" key="2">
    <citation type="submission" date="2020-11" db="EMBL/GenBank/DDBJ databases">
        <authorList>
            <person name="McCartney M.A."/>
            <person name="Auch B."/>
            <person name="Kono T."/>
            <person name="Mallez S."/>
            <person name="Becker A."/>
            <person name="Gohl D.M."/>
            <person name="Silverstein K.A.T."/>
            <person name="Koren S."/>
            <person name="Bechman K.B."/>
            <person name="Herman A."/>
            <person name="Abrahante J.E."/>
            <person name="Garbe J."/>
        </authorList>
    </citation>
    <scope>NUCLEOTIDE SEQUENCE</scope>
    <source>
        <strain evidence="1">Duluth1</strain>
        <tissue evidence="1">Whole animal</tissue>
    </source>
</reference>
<reference evidence="1" key="1">
    <citation type="journal article" date="2019" name="bioRxiv">
        <title>The Genome of the Zebra Mussel, Dreissena polymorpha: A Resource for Invasive Species Research.</title>
        <authorList>
            <person name="McCartney M.A."/>
            <person name="Auch B."/>
            <person name="Kono T."/>
            <person name="Mallez S."/>
            <person name="Zhang Y."/>
            <person name="Obille A."/>
            <person name="Becker A."/>
            <person name="Abrahante J.E."/>
            <person name="Garbe J."/>
            <person name="Badalamenti J.P."/>
            <person name="Herman A."/>
            <person name="Mangelson H."/>
            <person name="Liachko I."/>
            <person name="Sullivan S."/>
            <person name="Sone E.D."/>
            <person name="Koren S."/>
            <person name="Silverstein K.A.T."/>
            <person name="Beckman K.B."/>
            <person name="Gohl D.M."/>
        </authorList>
    </citation>
    <scope>NUCLEOTIDE SEQUENCE</scope>
    <source>
        <strain evidence="1">Duluth1</strain>
        <tissue evidence="1">Whole animal</tissue>
    </source>
</reference>
<dbReference type="Proteomes" id="UP000828390">
    <property type="component" value="Unassembled WGS sequence"/>
</dbReference>
<evidence type="ECO:0000313" key="1">
    <source>
        <dbReference type="EMBL" id="KAH3831949.1"/>
    </source>
</evidence>
<name>A0A9D4K259_DREPO</name>
<keyword evidence="2" id="KW-1185">Reference proteome</keyword>
<organism evidence="1 2">
    <name type="scientific">Dreissena polymorpha</name>
    <name type="common">Zebra mussel</name>
    <name type="synonym">Mytilus polymorpha</name>
    <dbReference type="NCBI Taxonomy" id="45954"/>
    <lineage>
        <taxon>Eukaryota</taxon>
        <taxon>Metazoa</taxon>
        <taxon>Spiralia</taxon>
        <taxon>Lophotrochozoa</taxon>
        <taxon>Mollusca</taxon>
        <taxon>Bivalvia</taxon>
        <taxon>Autobranchia</taxon>
        <taxon>Heteroconchia</taxon>
        <taxon>Euheterodonta</taxon>
        <taxon>Imparidentia</taxon>
        <taxon>Neoheterodontei</taxon>
        <taxon>Myida</taxon>
        <taxon>Dreissenoidea</taxon>
        <taxon>Dreissenidae</taxon>
        <taxon>Dreissena</taxon>
    </lineage>
</organism>
<protein>
    <submittedName>
        <fullName evidence="1">Uncharacterized protein</fullName>
    </submittedName>
</protein>
<accession>A0A9D4K259</accession>
<comment type="caution">
    <text evidence="1">The sequence shown here is derived from an EMBL/GenBank/DDBJ whole genome shotgun (WGS) entry which is preliminary data.</text>
</comment>
<sequence>MGSTLLPGGAGILALSVPGFGSPSRLPNLCYTATNFQCRGAVSSRILQVLNLFISLDPKPRPETRVRCAKSIVLDFLITDTI</sequence>
<dbReference type="EMBL" id="JAIWYP010000004">
    <property type="protein sequence ID" value="KAH3831949.1"/>
    <property type="molecule type" value="Genomic_DNA"/>
</dbReference>